<dbReference type="EMBL" id="CP117884">
    <property type="protein sequence ID" value="WDF83322.1"/>
    <property type="molecule type" value="Genomic_DNA"/>
</dbReference>
<name>A0ABY7WT53_9LACO</name>
<keyword evidence="3" id="KW-1185">Reference proteome</keyword>
<dbReference type="RefSeq" id="WP_274261394.1">
    <property type="nucleotide sequence ID" value="NZ_CP117884.1"/>
</dbReference>
<protein>
    <recommendedName>
        <fullName evidence="4">Lipoprotein</fullName>
    </recommendedName>
</protein>
<evidence type="ECO:0000313" key="3">
    <source>
        <dbReference type="Proteomes" id="UP001220377"/>
    </source>
</evidence>
<keyword evidence="1" id="KW-0732">Signal</keyword>
<sequence length="152" mass="16513">MSKTGWLKRTAIQLATLGLAVFVLAGCSSQTKKAAPTKSSSAPRSTITTKAPKDYLPALGKRGLTVNDVQNVNVDSLPMQVDAKAAVSFKAAGGTQVVLFQFDTQTAANKAKNYYVNQQHQRGYTERGSLLVTDTSMMQSLYKRYQDGVFQQ</sequence>
<evidence type="ECO:0000256" key="1">
    <source>
        <dbReference type="SAM" id="SignalP"/>
    </source>
</evidence>
<proteinExistence type="predicted"/>
<feature type="signal peptide" evidence="1">
    <location>
        <begin position="1"/>
        <end position="34"/>
    </location>
</feature>
<evidence type="ECO:0008006" key="4">
    <source>
        <dbReference type="Google" id="ProtNLM"/>
    </source>
</evidence>
<organism evidence="2 3">
    <name type="scientific">Lacticaseibacillus pabuli</name>
    <dbReference type="NCBI Taxonomy" id="3025672"/>
    <lineage>
        <taxon>Bacteria</taxon>
        <taxon>Bacillati</taxon>
        <taxon>Bacillota</taxon>
        <taxon>Bacilli</taxon>
        <taxon>Lactobacillales</taxon>
        <taxon>Lactobacillaceae</taxon>
        <taxon>Lacticaseibacillus</taxon>
    </lineage>
</organism>
<dbReference type="Proteomes" id="UP001220377">
    <property type="component" value="Chromosome"/>
</dbReference>
<reference evidence="2 3" key="1">
    <citation type="submission" date="2023-02" db="EMBL/GenBank/DDBJ databases">
        <title>Genome sequence of Lacticaseibacillus sp. KACC 23028.</title>
        <authorList>
            <person name="Kim S."/>
            <person name="Heo J."/>
            <person name="Kwon S.-W."/>
        </authorList>
    </citation>
    <scope>NUCLEOTIDE SEQUENCE [LARGE SCALE GENOMIC DNA]</scope>
    <source>
        <strain evidence="2 3">KACC 23028</strain>
    </source>
</reference>
<feature type="chain" id="PRO_5047273659" description="Lipoprotein" evidence="1">
    <location>
        <begin position="35"/>
        <end position="152"/>
    </location>
</feature>
<evidence type="ECO:0000313" key="2">
    <source>
        <dbReference type="EMBL" id="WDF83322.1"/>
    </source>
</evidence>
<gene>
    <name evidence="2" type="ORF">PQ472_03520</name>
</gene>
<dbReference type="PROSITE" id="PS51257">
    <property type="entry name" value="PROKAR_LIPOPROTEIN"/>
    <property type="match status" value="1"/>
</dbReference>
<accession>A0ABY7WT53</accession>